<sequence length="308" mass="33740">MGSRRHTNTDLRSASFSEYVNNIAEDCARCPGDSLPEYELPIPVLPRKLGPREHEIDVFDAKKYFNMNSDVQTALNKEENHILGRKSGAPIVIPETGAGITNPFQGSGSGDIPHQKKKNQGTRRPGILFGFSCSDCCLDAKSVQVSEESQAKNLNKTASVSGSDRTAEFEFPILNAVEPTEKQPWKSLDLFGLDAMVRGGGDAVAINLERKLSMQTWDAIPKARTIPVPPRTDATHGDEVDSCASSDLFEIESIPAMCRHAALRPTRSESPSEKEIQKRCSSSRISLLGCKSQKSVNVAEPEEETRPK</sequence>
<feature type="region of interest" description="Disordered" evidence="1">
    <location>
        <begin position="102"/>
        <end position="121"/>
    </location>
</feature>
<evidence type="ECO:0000256" key="1">
    <source>
        <dbReference type="SAM" id="MobiDB-lite"/>
    </source>
</evidence>
<protein>
    <recommendedName>
        <fullName evidence="6">Protein PHYTOCHROME KINASE SUBSTRATE 1-like</fullName>
    </recommendedName>
</protein>
<accession>A0A218Y0R0</accession>
<dbReference type="PANTHER" id="PTHR33781">
    <property type="entry name" value="PROTEIN PHYTOCHROME KINASE SUBSTRATE 1-RELATED"/>
    <property type="match status" value="1"/>
</dbReference>
<dbReference type="PANTHER" id="PTHR33781:SF3">
    <property type="entry name" value="PROTEIN PHYTOCHROME KINASE SUBSTRATE 3"/>
    <property type="match status" value="1"/>
</dbReference>
<proteinExistence type="predicted"/>
<reference evidence="2" key="2">
    <citation type="submission" date="2017-06" db="EMBL/GenBank/DDBJ databases">
        <title>The pomegranate genome and the genomics of punicalagin biosynthesis.</title>
        <authorList>
            <person name="Xu C."/>
        </authorList>
    </citation>
    <scope>NUCLEOTIDE SEQUENCE [LARGE SCALE GENOMIC DNA]</scope>
    <source>
        <tissue evidence="2">Fresh leaf</tissue>
    </source>
</reference>
<gene>
    <name evidence="2" type="ORF">CDL15_Pgr014722</name>
    <name evidence="3" type="ORF">CRG98_001615</name>
</gene>
<dbReference type="EMBL" id="PGOL01000065">
    <property type="protein sequence ID" value="PKI77995.1"/>
    <property type="molecule type" value="Genomic_DNA"/>
</dbReference>
<dbReference type="GeneID" id="116187415"/>
<evidence type="ECO:0000313" key="2">
    <source>
        <dbReference type="EMBL" id="OWM90419.1"/>
    </source>
</evidence>
<name>A0A218Y0R0_PUNGR</name>
<evidence type="ECO:0008006" key="6">
    <source>
        <dbReference type="Google" id="ProtNLM"/>
    </source>
</evidence>
<comment type="caution">
    <text evidence="2">The sequence shown here is derived from an EMBL/GenBank/DDBJ whole genome shotgun (WGS) entry which is preliminary data.</text>
</comment>
<dbReference type="Proteomes" id="UP000197138">
    <property type="component" value="Unassembled WGS sequence"/>
</dbReference>
<evidence type="ECO:0000313" key="4">
    <source>
        <dbReference type="Proteomes" id="UP000197138"/>
    </source>
</evidence>
<evidence type="ECO:0000313" key="5">
    <source>
        <dbReference type="Proteomes" id="UP000233551"/>
    </source>
</evidence>
<dbReference type="EMBL" id="MTKT01000548">
    <property type="protein sequence ID" value="OWM90419.1"/>
    <property type="molecule type" value="Genomic_DNA"/>
</dbReference>
<dbReference type="Proteomes" id="UP000233551">
    <property type="component" value="Unassembled WGS sequence"/>
</dbReference>
<dbReference type="InterPro" id="IPR039615">
    <property type="entry name" value="PKS"/>
</dbReference>
<dbReference type="GO" id="GO:0009638">
    <property type="term" value="P:phototropism"/>
    <property type="evidence" value="ECO:0007669"/>
    <property type="project" value="InterPro"/>
</dbReference>
<organism evidence="2 4">
    <name type="scientific">Punica granatum</name>
    <name type="common">Pomegranate</name>
    <dbReference type="NCBI Taxonomy" id="22663"/>
    <lineage>
        <taxon>Eukaryota</taxon>
        <taxon>Viridiplantae</taxon>
        <taxon>Streptophyta</taxon>
        <taxon>Embryophyta</taxon>
        <taxon>Tracheophyta</taxon>
        <taxon>Spermatophyta</taxon>
        <taxon>Magnoliopsida</taxon>
        <taxon>eudicotyledons</taxon>
        <taxon>Gunneridae</taxon>
        <taxon>Pentapetalae</taxon>
        <taxon>rosids</taxon>
        <taxon>malvids</taxon>
        <taxon>Myrtales</taxon>
        <taxon>Lythraceae</taxon>
        <taxon>Punica</taxon>
    </lineage>
</organism>
<dbReference type="OrthoDB" id="760005at2759"/>
<reference evidence="4" key="1">
    <citation type="journal article" date="2017" name="Plant J.">
        <title>The pomegranate (Punica granatum L.) genome and the genomics of punicalagin biosynthesis.</title>
        <authorList>
            <person name="Qin G."/>
            <person name="Xu C."/>
            <person name="Ming R."/>
            <person name="Tang H."/>
            <person name="Guyot R."/>
            <person name="Kramer E.M."/>
            <person name="Hu Y."/>
            <person name="Yi X."/>
            <person name="Qi Y."/>
            <person name="Xu X."/>
            <person name="Gao Z."/>
            <person name="Pan H."/>
            <person name="Jian J."/>
            <person name="Tian Y."/>
            <person name="Yue Z."/>
            <person name="Xu Y."/>
        </authorList>
    </citation>
    <scope>NUCLEOTIDE SEQUENCE [LARGE SCALE GENOMIC DNA]</scope>
    <source>
        <strain evidence="4">cv. Dabenzi</strain>
    </source>
</reference>
<evidence type="ECO:0000313" key="3">
    <source>
        <dbReference type="EMBL" id="PKI77995.1"/>
    </source>
</evidence>
<keyword evidence="5" id="KW-1185">Reference proteome</keyword>
<reference evidence="3 5" key="3">
    <citation type="submission" date="2017-11" db="EMBL/GenBank/DDBJ databases">
        <title>De-novo sequencing of pomegranate (Punica granatum L.) genome.</title>
        <authorList>
            <person name="Akparov Z."/>
            <person name="Amiraslanov A."/>
            <person name="Hajiyeva S."/>
            <person name="Abbasov M."/>
            <person name="Kaur K."/>
            <person name="Hamwieh A."/>
            <person name="Solovyev V."/>
            <person name="Salamov A."/>
            <person name="Braich B."/>
            <person name="Kosarev P."/>
            <person name="Mahmoud A."/>
            <person name="Hajiyev E."/>
            <person name="Babayeva S."/>
            <person name="Izzatullayeva V."/>
            <person name="Mammadov A."/>
            <person name="Mammadov A."/>
            <person name="Sharifova S."/>
            <person name="Ojaghi J."/>
            <person name="Eynullazada K."/>
            <person name="Bayramov B."/>
            <person name="Abdulazimova A."/>
            <person name="Shahmuradov I."/>
        </authorList>
    </citation>
    <scope>NUCLEOTIDE SEQUENCE [LARGE SCALE GENOMIC DNA]</scope>
    <source>
        <strain evidence="3">AG2017</strain>
        <strain evidence="5">cv. AG2017</strain>
        <tissue evidence="3">Leaf</tissue>
    </source>
</reference>
<dbReference type="AlphaFoldDB" id="A0A218Y0R0"/>